<accession>A0ABZ1SIK1</accession>
<organism evidence="1 2">
    <name type="scientific">Microbispora hainanensis</name>
    <dbReference type="NCBI Taxonomy" id="568844"/>
    <lineage>
        <taxon>Bacteria</taxon>
        <taxon>Bacillati</taxon>
        <taxon>Actinomycetota</taxon>
        <taxon>Actinomycetes</taxon>
        <taxon>Streptosporangiales</taxon>
        <taxon>Streptosporangiaceae</taxon>
        <taxon>Microbispora</taxon>
    </lineage>
</organism>
<dbReference type="Gene3D" id="3.10.450.50">
    <property type="match status" value="1"/>
</dbReference>
<proteinExistence type="predicted"/>
<dbReference type="RefSeq" id="WP_328708580.1">
    <property type="nucleotide sequence ID" value="NZ_CP108085.1"/>
</dbReference>
<dbReference type="InterPro" id="IPR009959">
    <property type="entry name" value="Cyclase_SnoaL-like"/>
</dbReference>
<name>A0ABZ1SIK1_9ACTN</name>
<keyword evidence="2" id="KW-1185">Reference proteome</keyword>
<evidence type="ECO:0000313" key="1">
    <source>
        <dbReference type="EMBL" id="WUP72820.1"/>
    </source>
</evidence>
<dbReference type="Proteomes" id="UP001432011">
    <property type="component" value="Chromosome"/>
</dbReference>
<dbReference type="Pfam" id="PF07366">
    <property type="entry name" value="SnoaL"/>
    <property type="match status" value="1"/>
</dbReference>
<dbReference type="InterPro" id="IPR032710">
    <property type="entry name" value="NTF2-like_dom_sf"/>
</dbReference>
<reference evidence="1" key="1">
    <citation type="submission" date="2022-10" db="EMBL/GenBank/DDBJ databases">
        <title>The complete genomes of actinobacterial strains from the NBC collection.</title>
        <authorList>
            <person name="Joergensen T.S."/>
            <person name="Alvarez Arevalo M."/>
            <person name="Sterndorff E.B."/>
            <person name="Faurdal D."/>
            <person name="Vuksanovic O."/>
            <person name="Mourched A.-S."/>
            <person name="Charusanti P."/>
            <person name="Shaw S."/>
            <person name="Blin K."/>
            <person name="Weber T."/>
        </authorList>
    </citation>
    <scope>NUCLEOTIDE SEQUENCE</scope>
    <source>
        <strain evidence="1">NBC_00254</strain>
    </source>
</reference>
<dbReference type="SUPFAM" id="SSF54427">
    <property type="entry name" value="NTF2-like"/>
    <property type="match status" value="1"/>
</dbReference>
<gene>
    <name evidence="1" type="ORF">OG913_25795</name>
</gene>
<sequence>MMASSREHTVSFLDDLFRQVWTHGNLGLIPRFIHPDYHLLDERAEMRLCGQAGFADAVSAMRSLLGDISMRATHVVLSGDMVAYRWEMIGRLHDATRLAPALRIVSDHVPDVMLISLRGVNLGRFAQGLLVEETCESDSASLTQQMGWWG</sequence>
<evidence type="ECO:0000313" key="2">
    <source>
        <dbReference type="Proteomes" id="UP001432011"/>
    </source>
</evidence>
<dbReference type="EMBL" id="CP108085">
    <property type="protein sequence ID" value="WUP72820.1"/>
    <property type="molecule type" value="Genomic_DNA"/>
</dbReference>
<protein>
    <submittedName>
        <fullName evidence="1">Ester cyclase</fullName>
    </submittedName>
</protein>